<organism evidence="2 3">
    <name type="scientific">Paraburkholderia bengalensis</name>
    <dbReference type="NCBI Taxonomy" id="2747562"/>
    <lineage>
        <taxon>Bacteria</taxon>
        <taxon>Pseudomonadati</taxon>
        <taxon>Pseudomonadota</taxon>
        <taxon>Betaproteobacteria</taxon>
        <taxon>Burkholderiales</taxon>
        <taxon>Burkholderiaceae</taxon>
        <taxon>Paraburkholderia</taxon>
    </lineage>
</organism>
<sequence length="572" mass="62574">MHTSDLALSPAERYQESVSLYSSGRFAQALAWLDSLLQNDPAHAQALRLASLCLKALVDAEDAKAGKAVADDIDLADAHNDLGGWFYGRRQLMQAEHAYRAALSIRPEMAKALNNLGLVLRELKREQEAEAAFVQALAIAPDYATARNNLGVLLWQAKRLTEAEAAYRDVVGREPGNVSAHNNLGLLLLELNRLPEAEQACRQALALDPRVPEAHNNLGNVLWQQGRVAQAIDAYRNALALRPDYAGAKANLALPLLCTGDYAQGWALYESRYHDAIATRSVLPPPVPYPQWRGEPLGGKSLLVWPEQGFGDALQFSRYLPILKRRGAAKVSVACQPALQRLFDSLEGVDAVYPLDGKTTIPGHDCWCLMLSLPMLFGTTVDTIPASTPYLRAPAALAQHWRSRLPECGFKVGVVWAGDPRPHDPSSNAIDQRRSMTALSFAPLLRVPGVTFVSLQKGSATRPQIASLPAALRPLDPMDDVEDFADTAAIVENLDLVMTVDTSIAHLAGALGKPVWILSRYDACWRWFRDRDDSPWYPTARLFRQTAPGDWDSVVARAAQALASLPKGTTPP</sequence>
<evidence type="ECO:0000256" key="1">
    <source>
        <dbReference type="PROSITE-ProRule" id="PRU00339"/>
    </source>
</evidence>
<dbReference type="SMART" id="SM00028">
    <property type="entry name" value="TPR"/>
    <property type="match status" value="6"/>
</dbReference>
<dbReference type="PROSITE" id="PS50293">
    <property type="entry name" value="TPR_REGION"/>
    <property type="match status" value="1"/>
</dbReference>
<dbReference type="SUPFAM" id="SSF53756">
    <property type="entry name" value="UDP-Glycosyltransferase/glycogen phosphorylase"/>
    <property type="match status" value="1"/>
</dbReference>
<dbReference type="InterPro" id="IPR052943">
    <property type="entry name" value="TMTC_O-mannosyl-trnsfr"/>
</dbReference>
<evidence type="ECO:0000313" key="3">
    <source>
        <dbReference type="Proteomes" id="UP001386437"/>
    </source>
</evidence>
<dbReference type="PANTHER" id="PTHR44809:SF1">
    <property type="entry name" value="PROTEIN O-MANNOSYL-TRANSFERASE TMTC1"/>
    <property type="match status" value="1"/>
</dbReference>
<dbReference type="SUPFAM" id="SSF48452">
    <property type="entry name" value="TPR-like"/>
    <property type="match status" value="1"/>
</dbReference>
<dbReference type="Proteomes" id="UP001386437">
    <property type="component" value="Unassembled WGS sequence"/>
</dbReference>
<feature type="repeat" description="TPR" evidence="1">
    <location>
        <begin position="110"/>
        <end position="143"/>
    </location>
</feature>
<dbReference type="Pfam" id="PF13432">
    <property type="entry name" value="TPR_16"/>
    <property type="match status" value="1"/>
</dbReference>
<protein>
    <submittedName>
        <fullName evidence="2">Tetratricopeptide repeat protein</fullName>
    </submittedName>
</protein>
<dbReference type="EMBL" id="JACFYJ010000037">
    <property type="protein sequence ID" value="MEI5999658.1"/>
    <property type="molecule type" value="Genomic_DNA"/>
</dbReference>
<keyword evidence="3" id="KW-1185">Reference proteome</keyword>
<dbReference type="InterPro" id="IPR019734">
    <property type="entry name" value="TPR_rpt"/>
</dbReference>
<evidence type="ECO:0000313" key="2">
    <source>
        <dbReference type="EMBL" id="MEI5999658.1"/>
    </source>
</evidence>
<dbReference type="PANTHER" id="PTHR44809">
    <property type="match status" value="1"/>
</dbReference>
<dbReference type="PROSITE" id="PS50005">
    <property type="entry name" value="TPR"/>
    <property type="match status" value="3"/>
</dbReference>
<reference evidence="2 3" key="1">
    <citation type="journal article" date="2022" name="Arch. Microbiol.">
        <title>Paraburkholderia bengalensis sp. nov. isolated from roots of Oryza sativa, IR64.</title>
        <authorList>
            <person name="Nag P."/>
            <person name="Mondal N."/>
            <person name="Sarkar J."/>
            <person name="Das S."/>
        </authorList>
    </citation>
    <scope>NUCLEOTIDE SEQUENCE [LARGE SCALE GENOMIC DNA]</scope>
    <source>
        <strain evidence="2 3">IR64_4_BI</strain>
    </source>
</reference>
<comment type="caution">
    <text evidence="2">The sequence shown here is derived from an EMBL/GenBank/DDBJ whole genome shotgun (WGS) entry which is preliminary data.</text>
</comment>
<gene>
    <name evidence="2" type="ORF">H3V53_21350</name>
</gene>
<dbReference type="InterPro" id="IPR011990">
    <property type="entry name" value="TPR-like_helical_dom_sf"/>
</dbReference>
<dbReference type="Gene3D" id="3.40.50.2000">
    <property type="entry name" value="Glycogen Phosphorylase B"/>
    <property type="match status" value="1"/>
</dbReference>
<feature type="repeat" description="TPR" evidence="1">
    <location>
        <begin position="212"/>
        <end position="245"/>
    </location>
</feature>
<name>A0ABU8IVK2_9BURK</name>
<dbReference type="RefSeq" id="WP_336599682.1">
    <property type="nucleotide sequence ID" value="NZ_JACFYJ010000037.1"/>
</dbReference>
<accession>A0ABU8IVK2</accession>
<dbReference type="Pfam" id="PF13424">
    <property type="entry name" value="TPR_12"/>
    <property type="match status" value="1"/>
</dbReference>
<feature type="repeat" description="TPR" evidence="1">
    <location>
        <begin position="178"/>
        <end position="211"/>
    </location>
</feature>
<proteinExistence type="predicted"/>
<keyword evidence="1" id="KW-0802">TPR repeat</keyword>
<dbReference type="Gene3D" id="1.25.40.10">
    <property type="entry name" value="Tetratricopeptide repeat domain"/>
    <property type="match status" value="3"/>
</dbReference>